<keyword evidence="3" id="KW-1185">Reference proteome</keyword>
<dbReference type="Proteomes" id="UP000186922">
    <property type="component" value="Unassembled WGS sequence"/>
</dbReference>
<dbReference type="EMBL" id="BDGG01000003">
    <property type="protein sequence ID" value="GAU95484.1"/>
    <property type="molecule type" value="Genomic_DNA"/>
</dbReference>
<proteinExistence type="predicted"/>
<accession>A0A1D1V0V0</accession>
<comment type="caution">
    <text evidence="2">The sequence shown here is derived from an EMBL/GenBank/DDBJ whole genome shotgun (WGS) entry which is preliminary data.</text>
</comment>
<protein>
    <submittedName>
        <fullName evidence="2">Uncharacterized protein</fullName>
    </submittedName>
</protein>
<evidence type="ECO:0000313" key="1">
    <source>
        <dbReference type="EMBL" id="GAU95473.1"/>
    </source>
</evidence>
<gene>
    <name evidence="2" type="primary">RvY_07095-1</name>
    <name evidence="1" type="synonym">RvY_07085-1</name>
    <name evidence="1" type="synonym">RvY_07085.1</name>
    <name evidence="2" type="synonym">RvY_07095.1</name>
    <name evidence="1" type="ORF">RvY_07085</name>
    <name evidence="2" type="ORF">RvY_07095</name>
</gene>
<dbReference type="AlphaFoldDB" id="A0A1D1V0V0"/>
<evidence type="ECO:0000313" key="3">
    <source>
        <dbReference type="Proteomes" id="UP000186922"/>
    </source>
</evidence>
<reference evidence="2 3" key="1">
    <citation type="journal article" date="2016" name="Nat. Commun.">
        <title>Extremotolerant tardigrade genome and improved radiotolerance of human cultured cells by tardigrade-unique protein.</title>
        <authorList>
            <person name="Hashimoto T."/>
            <person name="Horikawa D.D."/>
            <person name="Saito Y."/>
            <person name="Kuwahara H."/>
            <person name="Kozuka-Hata H."/>
            <person name="Shin-I T."/>
            <person name="Minakuchi Y."/>
            <person name="Ohishi K."/>
            <person name="Motoyama A."/>
            <person name="Aizu T."/>
            <person name="Enomoto A."/>
            <person name="Kondo K."/>
            <person name="Tanaka S."/>
            <person name="Hara Y."/>
            <person name="Koshikawa S."/>
            <person name="Sagara H."/>
            <person name="Miura T."/>
            <person name="Yokobori S."/>
            <person name="Miyagawa K."/>
            <person name="Suzuki Y."/>
            <person name="Kubo T."/>
            <person name="Oyama M."/>
            <person name="Kohara Y."/>
            <person name="Fujiyama A."/>
            <person name="Arakawa K."/>
            <person name="Katayama T."/>
            <person name="Toyoda A."/>
            <person name="Kunieda T."/>
        </authorList>
    </citation>
    <scope>NUCLEOTIDE SEQUENCE [LARGE SCALE GENOMIC DNA]</scope>
    <source>
        <strain evidence="2 3">YOKOZUNA-1</strain>
    </source>
</reference>
<evidence type="ECO:0000313" key="2">
    <source>
        <dbReference type="EMBL" id="GAU95484.1"/>
    </source>
</evidence>
<name>A0A1D1V0V0_RAMVA</name>
<dbReference type="EMBL" id="BDGG01000003">
    <property type="protein sequence ID" value="GAU95473.1"/>
    <property type="molecule type" value="Genomic_DNA"/>
</dbReference>
<organism evidence="2 3">
    <name type="scientific">Ramazzottius varieornatus</name>
    <name type="common">Water bear</name>
    <name type="synonym">Tardigrade</name>
    <dbReference type="NCBI Taxonomy" id="947166"/>
    <lineage>
        <taxon>Eukaryota</taxon>
        <taxon>Metazoa</taxon>
        <taxon>Ecdysozoa</taxon>
        <taxon>Tardigrada</taxon>
        <taxon>Eutardigrada</taxon>
        <taxon>Parachela</taxon>
        <taxon>Hypsibioidea</taxon>
        <taxon>Ramazzottiidae</taxon>
        <taxon>Ramazzottius</taxon>
    </lineage>
</organism>
<sequence length="102" mass="11288">MLGQIAGLLSDNHFAANERGVHRANPAASPAFKRWTAFPTMAGLLNRRDQLQYESAITHLPSSGILRHLPRDLEFPSEENGLYAIGQCQLEDTNISLAKEDD</sequence>